<evidence type="ECO:0000256" key="1">
    <source>
        <dbReference type="ARBA" id="ARBA00004123"/>
    </source>
</evidence>
<dbReference type="InterPro" id="IPR036322">
    <property type="entry name" value="WD40_repeat_dom_sf"/>
</dbReference>
<dbReference type="Gene3D" id="2.130.10.10">
    <property type="entry name" value="YVTN repeat-like/Quinoprotein amine dehydrogenase"/>
    <property type="match status" value="1"/>
</dbReference>
<dbReference type="SMART" id="SM00320">
    <property type="entry name" value="WD40"/>
    <property type="match status" value="2"/>
</dbReference>
<feature type="compositionally biased region" description="Basic residues" evidence="7">
    <location>
        <begin position="453"/>
        <end position="471"/>
    </location>
</feature>
<organism evidence="8">
    <name type="scientific">Phaeodactylum tricornutum</name>
    <name type="common">Diatom</name>
    <dbReference type="NCBI Taxonomy" id="2850"/>
    <lineage>
        <taxon>Eukaryota</taxon>
        <taxon>Sar</taxon>
        <taxon>Stramenopiles</taxon>
        <taxon>Ochrophyta</taxon>
        <taxon>Bacillariophyta</taxon>
        <taxon>Bacillariophyceae</taxon>
        <taxon>Bacillariophycidae</taxon>
        <taxon>Naviculales</taxon>
        <taxon>Phaeodactylaceae</taxon>
        <taxon>Phaeodactylum</taxon>
    </lineage>
</organism>
<name>A0A8J9TPE8_PHATR</name>
<keyword evidence="4" id="KW-0677">Repeat</keyword>
<dbReference type="PROSITE" id="PS50082">
    <property type="entry name" value="WD_REPEATS_2"/>
    <property type="match status" value="1"/>
</dbReference>
<gene>
    <name evidence="8" type="ORF">PTTT1_LOCUS28372</name>
</gene>
<evidence type="ECO:0000256" key="2">
    <source>
        <dbReference type="ARBA" id="ARBA00022574"/>
    </source>
</evidence>
<dbReference type="Proteomes" id="UP000836788">
    <property type="component" value="Chromosome 2"/>
</dbReference>
<dbReference type="GO" id="GO:0005829">
    <property type="term" value="C:cytosol"/>
    <property type="evidence" value="ECO:0007669"/>
    <property type="project" value="TreeGrafter"/>
</dbReference>
<protein>
    <submittedName>
        <fullName evidence="8">Uncharacterized protein</fullName>
    </submittedName>
</protein>
<dbReference type="GO" id="GO:0005634">
    <property type="term" value="C:nucleus"/>
    <property type="evidence" value="ECO:0007669"/>
    <property type="project" value="UniProtKB-SubCell"/>
</dbReference>
<dbReference type="GO" id="GO:0043527">
    <property type="term" value="C:tRNA methyltransferase complex"/>
    <property type="evidence" value="ECO:0007669"/>
    <property type="project" value="TreeGrafter"/>
</dbReference>
<keyword evidence="2 6" id="KW-0853">WD repeat</keyword>
<evidence type="ECO:0000256" key="4">
    <source>
        <dbReference type="ARBA" id="ARBA00022737"/>
    </source>
</evidence>
<dbReference type="InterPro" id="IPR015943">
    <property type="entry name" value="WD40/YVTN_repeat-like_dom_sf"/>
</dbReference>
<evidence type="ECO:0000313" key="8">
    <source>
        <dbReference type="EMBL" id="CAG9285226.1"/>
    </source>
</evidence>
<evidence type="ECO:0000256" key="6">
    <source>
        <dbReference type="PROSITE-ProRule" id="PRU00221"/>
    </source>
</evidence>
<feature type="non-terminal residue" evidence="8">
    <location>
        <position position="471"/>
    </location>
</feature>
<dbReference type="PANTHER" id="PTHR16288:SF0">
    <property type="entry name" value="TRNA (GUANINE-N(7)-)-METHYLTRANSFERASE NON-CATALYTIC SUBUNIT WDR4"/>
    <property type="match status" value="1"/>
</dbReference>
<dbReference type="InterPro" id="IPR028884">
    <property type="entry name" value="Trm82"/>
</dbReference>
<comment type="subcellular location">
    <subcellularLocation>
        <location evidence="1">Nucleus</location>
    </subcellularLocation>
</comment>
<dbReference type="SUPFAM" id="SSF50978">
    <property type="entry name" value="WD40 repeat-like"/>
    <property type="match status" value="1"/>
</dbReference>
<evidence type="ECO:0000256" key="3">
    <source>
        <dbReference type="ARBA" id="ARBA00022694"/>
    </source>
</evidence>
<proteinExistence type="predicted"/>
<feature type="region of interest" description="Disordered" evidence="7">
    <location>
        <begin position="433"/>
        <end position="471"/>
    </location>
</feature>
<dbReference type="AlphaFoldDB" id="A0A8J9TPE8"/>
<dbReference type="EMBL" id="OU594943">
    <property type="protein sequence ID" value="CAG9285226.1"/>
    <property type="molecule type" value="Genomic_DNA"/>
</dbReference>
<reference evidence="8" key="1">
    <citation type="submission" date="2022-02" db="EMBL/GenBank/DDBJ databases">
        <authorList>
            <person name="Giguere J D."/>
        </authorList>
    </citation>
    <scope>NUCLEOTIDE SEQUENCE</scope>
    <source>
        <strain evidence="8">CCAP 1055/1</strain>
    </source>
</reference>
<dbReference type="GO" id="GO:0036265">
    <property type="term" value="P:RNA (guanine-N7)-methylation"/>
    <property type="evidence" value="ECO:0007669"/>
    <property type="project" value="InterPro"/>
</dbReference>
<evidence type="ECO:0000256" key="5">
    <source>
        <dbReference type="ARBA" id="ARBA00023242"/>
    </source>
</evidence>
<feature type="repeat" description="WD" evidence="6">
    <location>
        <begin position="258"/>
        <end position="297"/>
    </location>
</feature>
<sequence>MKQLLHTASGSIVVVGLRNRAFTGRLDAGDVVELEPSPPALVPVAVKHSGTNDSLQRATDTKTKAHYVEGSEKAAASPQPGTQTVETVALDEIQAVAVHTSVGPGSDTAWYCAVARYDKTLTVYHVLNGKARIVSQHRTGKRASSLVFATVSATGATPATATTTSQSLNDLTVVIAGDLAGDATAFPLELDQNVTVDVENPPRRVLLGHTASMLTAVKVVPSHDAGTDEMTNWILTADRDEKIRISSFPATHDIQSFLLGHEAFVSDIDANDTECVSVGGDGTIRYWDISTGAELATLTCTESSAGRMTIPVKVSFLGKDQIAVIYDESTTLDILTVTRNVNAVTLTPLTQISVASQPLAIASPDDHILLLLAAEPLYLQAFAVVRHEHRACSLESQSWPFLNALRTSVAEYGPIQMPTTVLERDECGRLKMDKLNETRTTNLPWNNVDRREKAKNRNKRQKKRRKQAQDD</sequence>
<dbReference type="InterPro" id="IPR001680">
    <property type="entry name" value="WD40_rpt"/>
</dbReference>
<evidence type="ECO:0000256" key="7">
    <source>
        <dbReference type="SAM" id="MobiDB-lite"/>
    </source>
</evidence>
<keyword evidence="5" id="KW-0539">Nucleus</keyword>
<dbReference type="GO" id="GO:0006400">
    <property type="term" value="P:tRNA modification"/>
    <property type="evidence" value="ECO:0007669"/>
    <property type="project" value="TreeGrafter"/>
</dbReference>
<accession>A0A8J9TPE8</accession>
<keyword evidence="3" id="KW-0819">tRNA processing</keyword>
<dbReference type="PANTHER" id="PTHR16288">
    <property type="entry name" value="WD40 REPEAT PROTEIN 4"/>
    <property type="match status" value="1"/>
</dbReference>